<proteinExistence type="predicted"/>
<dbReference type="PROSITE" id="PS51257">
    <property type="entry name" value="PROKAR_LIPOPROTEIN"/>
    <property type="match status" value="1"/>
</dbReference>
<dbReference type="KEGG" id="fya:KMW28_03635"/>
<organism evidence="1 2">
    <name type="scientific">Flammeovirga yaeyamensis</name>
    <dbReference type="NCBI Taxonomy" id="367791"/>
    <lineage>
        <taxon>Bacteria</taxon>
        <taxon>Pseudomonadati</taxon>
        <taxon>Bacteroidota</taxon>
        <taxon>Cytophagia</taxon>
        <taxon>Cytophagales</taxon>
        <taxon>Flammeovirgaceae</taxon>
        <taxon>Flammeovirga</taxon>
    </lineage>
</organism>
<reference evidence="1 2" key="1">
    <citation type="submission" date="2021-05" db="EMBL/GenBank/DDBJ databases">
        <title>Comparative genomic studies on the polysaccharide-degrading batcterial strains of the Flammeovirga genus.</title>
        <authorList>
            <person name="Zewei F."/>
            <person name="Zheng Z."/>
            <person name="Yu L."/>
            <person name="Ruyue G."/>
            <person name="Yanhong M."/>
            <person name="Yuanyuan C."/>
            <person name="Jingyan G."/>
            <person name="Wenjun H."/>
        </authorList>
    </citation>
    <scope>NUCLEOTIDE SEQUENCE [LARGE SCALE GENOMIC DNA]</scope>
    <source>
        <strain evidence="1 2">NBRC:100898</strain>
    </source>
</reference>
<name>A0AAX1N5A4_9BACT</name>
<evidence type="ECO:0000313" key="2">
    <source>
        <dbReference type="Proteomes" id="UP000678679"/>
    </source>
</evidence>
<protein>
    <recommendedName>
        <fullName evidence="3">Lipoprotein</fullName>
    </recommendedName>
</protein>
<evidence type="ECO:0008006" key="3">
    <source>
        <dbReference type="Google" id="ProtNLM"/>
    </source>
</evidence>
<evidence type="ECO:0000313" key="1">
    <source>
        <dbReference type="EMBL" id="QWG02680.1"/>
    </source>
</evidence>
<keyword evidence="2" id="KW-1185">Reference proteome</keyword>
<sequence length="276" mass="32657">MNSKTIFLTALTIIITACSVKTFQRTFIGNWNEKALDFSESIQFQDNTRLLDILLEDKYFGTGKTDNTSQKYLWLRAPNNLSDFFDVTKKIGLERLLTKEEYNQVLDDEAYWGYAWKGKSLNMIVDSLILAYSEEHQKENYYLSFWERRRVEKNDVVVFDILNQTKAFYTKGVIDINEDINRNDLYELMLFNINLNSEKDSVNRQKMTIEYFDVLKSNGLEHSAYNLISETDYHQFILEKEDSLLQTLTYDTIPEEVYWVTRNNASWVRSYRDNGP</sequence>
<accession>A0AAX1N5A4</accession>
<dbReference type="RefSeq" id="WP_169666515.1">
    <property type="nucleotide sequence ID" value="NZ_CP076132.1"/>
</dbReference>
<dbReference type="AlphaFoldDB" id="A0AAX1N5A4"/>
<dbReference type="Proteomes" id="UP000678679">
    <property type="component" value="Chromosome 1"/>
</dbReference>
<dbReference type="EMBL" id="CP076132">
    <property type="protein sequence ID" value="QWG02680.1"/>
    <property type="molecule type" value="Genomic_DNA"/>
</dbReference>
<gene>
    <name evidence="1" type="ORF">KMW28_03635</name>
</gene>